<dbReference type="InterPro" id="IPR013418">
    <property type="entry name" value="CRISPR-assoc_prot_Cas7/Csd2"/>
</dbReference>
<protein>
    <submittedName>
        <fullName evidence="1">Type I-C CRISPR-associated protein Cas7/Csd2</fullName>
    </submittedName>
</protein>
<proteinExistence type="predicted"/>
<gene>
    <name evidence="1" type="ORF">PRLR5076_08690</name>
</gene>
<name>A0A9R1C8J9_9BACT</name>
<dbReference type="EMBL" id="BPUB01000001">
    <property type="protein sequence ID" value="GJG58018.1"/>
    <property type="molecule type" value="Genomic_DNA"/>
</dbReference>
<dbReference type="NCBIfam" id="TIGR01595">
    <property type="entry name" value="cas_CT1132"/>
    <property type="match status" value="1"/>
</dbReference>
<sequence>MSELKNRIDFVYIFDVQDGNPNGDPDAGNLPRVDAETGMGLVTDVCLKRKVRNYIQVAKEGQPGYGILVRSKEISGEEVFINREIRKMYAEDLGIDLKIKDKAPTDKVASGRDAMCKRFYDVRTFGAVLSTGPNAGQVRGPIQMTFARSVDPIVSEEHALTVCAARDETKSYDSQVGIQGRKSTVPYGLYVCHGFVSANLAKQTGFSEEDLQLFFEALKNMFDVDRSAARGLMSARRLIVFKHNSLLGAAPANQLFDLVHVKKRDEKNVPRSFSDYEVTIDKEKMPKGVELIEEI</sequence>
<evidence type="ECO:0000313" key="2">
    <source>
        <dbReference type="Proteomes" id="UP000825483"/>
    </source>
</evidence>
<dbReference type="AlphaFoldDB" id="A0A9R1C8J9"/>
<accession>A0A9R1C8J9</accession>
<comment type="caution">
    <text evidence="1">The sequence shown here is derived from an EMBL/GenBank/DDBJ whole genome shotgun (WGS) entry which is preliminary data.</text>
</comment>
<keyword evidence="2" id="KW-1185">Reference proteome</keyword>
<dbReference type="InterPro" id="IPR006482">
    <property type="entry name" value="Cas7_Csh2/Csh2"/>
</dbReference>
<dbReference type="NCBIfam" id="TIGR02589">
    <property type="entry name" value="cas_Csd2"/>
    <property type="match status" value="1"/>
</dbReference>
<dbReference type="RefSeq" id="WP_223930233.1">
    <property type="nucleotide sequence ID" value="NZ_BPTU01000005.1"/>
</dbReference>
<reference evidence="1" key="1">
    <citation type="journal article" date="2022" name="Int. J. Syst. Evol. Microbiol.">
        <title>Prevotella lacticifex sp. nov., isolated from the rumen of cows.</title>
        <authorList>
            <person name="Shinkai T."/>
            <person name="Ikeyama N."/>
            <person name="Kumagai M."/>
            <person name="Ohmori H."/>
            <person name="Sakamoto M."/>
            <person name="Ohkuma M."/>
            <person name="Mitsumori M."/>
        </authorList>
    </citation>
    <scope>NUCLEOTIDE SEQUENCE</scope>
    <source>
        <strain evidence="1">R5076</strain>
    </source>
</reference>
<evidence type="ECO:0000313" key="1">
    <source>
        <dbReference type="EMBL" id="GJG58018.1"/>
    </source>
</evidence>
<dbReference type="GeneID" id="72468921"/>
<organism evidence="1 2">
    <name type="scientific">Prevotella lacticifex</name>
    <dbReference type="NCBI Taxonomy" id="2854755"/>
    <lineage>
        <taxon>Bacteria</taxon>
        <taxon>Pseudomonadati</taxon>
        <taxon>Bacteroidota</taxon>
        <taxon>Bacteroidia</taxon>
        <taxon>Bacteroidales</taxon>
        <taxon>Prevotellaceae</taxon>
        <taxon>Prevotella</taxon>
    </lineage>
</organism>
<dbReference type="Pfam" id="PF05107">
    <property type="entry name" value="Cas_Cas7"/>
    <property type="match status" value="1"/>
</dbReference>
<dbReference type="Proteomes" id="UP000825483">
    <property type="component" value="Unassembled WGS sequence"/>
</dbReference>
<dbReference type="GO" id="GO:0043571">
    <property type="term" value="P:maintenance of CRISPR repeat elements"/>
    <property type="evidence" value="ECO:0007669"/>
    <property type="project" value="InterPro"/>
</dbReference>